<feature type="compositionally biased region" description="Basic and acidic residues" evidence="1">
    <location>
        <begin position="82"/>
        <end position="107"/>
    </location>
</feature>
<accession>A0A517P3P9</accession>
<evidence type="ECO:0000313" key="3">
    <source>
        <dbReference type="Proteomes" id="UP000318741"/>
    </source>
</evidence>
<feature type="compositionally biased region" description="Basic and acidic residues" evidence="1">
    <location>
        <begin position="122"/>
        <end position="133"/>
    </location>
</feature>
<keyword evidence="3" id="KW-1185">Reference proteome</keyword>
<feature type="region of interest" description="Disordered" evidence="1">
    <location>
        <begin position="73"/>
        <end position="133"/>
    </location>
</feature>
<dbReference type="Proteomes" id="UP000318741">
    <property type="component" value="Chromosome"/>
</dbReference>
<protein>
    <submittedName>
        <fullName evidence="2">Uncharacterized protein</fullName>
    </submittedName>
</protein>
<name>A0A517P3P9_9PLAN</name>
<reference evidence="2 3" key="1">
    <citation type="submission" date="2019-02" db="EMBL/GenBank/DDBJ databases">
        <title>Deep-cultivation of Planctomycetes and their phenomic and genomic characterization uncovers novel biology.</title>
        <authorList>
            <person name="Wiegand S."/>
            <person name="Jogler M."/>
            <person name="Boedeker C."/>
            <person name="Pinto D."/>
            <person name="Vollmers J."/>
            <person name="Rivas-Marin E."/>
            <person name="Kohn T."/>
            <person name="Peeters S.H."/>
            <person name="Heuer A."/>
            <person name="Rast P."/>
            <person name="Oberbeckmann S."/>
            <person name="Bunk B."/>
            <person name="Jeske O."/>
            <person name="Meyerdierks A."/>
            <person name="Storesund J.E."/>
            <person name="Kallscheuer N."/>
            <person name="Luecker S."/>
            <person name="Lage O.M."/>
            <person name="Pohl T."/>
            <person name="Merkel B.J."/>
            <person name="Hornburger P."/>
            <person name="Mueller R.-W."/>
            <person name="Bruemmer F."/>
            <person name="Labrenz M."/>
            <person name="Spormann A.M."/>
            <person name="Op den Camp H."/>
            <person name="Overmann J."/>
            <person name="Amann R."/>
            <person name="Jetten M.S.M."/>
            <person name="Mascher T."/>
            <person name="Medema M.H."/>
            <person name="Devos D.P."/>
            <person name="Kaster A.-K."/>
            <person name="Ovreas L."/>
            <person name="Rohde M."/>
            <person name="Galperin M.Y."/>
            <person name="Jogler C."/>
        </authorList>
    </citation>
    <scope>NUCLEOTIDE SEQUENCE [LARGE SCALE GENOMIC DNA]</scope>
    <source>
        <strain evidence="2 3">CA12</strain>
    </source>
</reference>
<evidence type="ECO:0000313" key="2">
    <source>
        <dbReference type="EMBL" id="QDT14002.1"/>
    </source>
</evidence>
<evidence type="ECO:0000256" key="1">
    <source>
        <dbReference type="SAM" id="MobiDB-lite"/>
    </source>
</evidence>
<sequence length="133" mass="14698">MTHPNKHIREAIEYAVSRGWTLKESGKSSHNWGTLLCGFGARGGCRVPVHSTPRVPENHADSIRRVVQIASDGVFPVAPPPSDHHRGTDCQKRGDRHIGPRPVREENLPTAGRPVPAIQRPAADRVIRPFEKV</sequence>
<proteinExistence type="predicted"/>
<dbReference type="KEGG" id="acaf:CA12_00700"/>
<dbReference type="EMBL" id="CP036265">
    <property type="protein sequence ID" value="QDT14002.1"/>
    <property type="molecule type" value="Genomic_DNA"/>
</dbReference>
<gene>
    <name evidence="2" type="ORF">CA12_00700</name>
</gene>
<dbReference type="AlphaFoldDB" id="A0A517P3P9"/>
<organism evidence="2 3">
    <name type="scientific">Alienimonas californiensis</name>
    <dbReference type="NCBI Taxonomy" id="2527989"/>
    <lineage>
        <taxon>Bacteria</taxon>
        <taxon>Pseudomonadati</taxon>
        <taxon>Planctomycetota</taxon>
        <taxon>Planctomycetia</taxon>
        <taxon>Planctomycetales</taxon>
        <taxon>Planctomycetaceae</taxon>
        <taxon>Alienimonas</taxon>
    </lineage>
</organism>